<dbReference type="FunFam" id="3.20.20.140:FF:000174">
    <property type="entry name" value="Dihydropyrimidinase-related protein 2"/>
    <property type="match status" value="1"/>
</dbReference>
<proteinExistence type="inferred from homology"/>
<keyword evidence="3" id="KW-0665">Pyrimidine biosynthesis</keyword>
<keyword evidence="6" id="KW-1185">Reference proteome</keyword>
<dbReference type="InterPro" id="IPR050138">
    <property type="entry name" value="DHOase/Allantoinase_Hydrolase"/>
</dbReference>
<evidence type="ECO:0000313" key="5">
    <source>
        <dbReference type="EMBL" id="SFR64220.1"/>
    </source>
</evidence>
<dbReference type="Pfam" id="PF01979">
    <property type="entry name" value="Amidohydro_1"/>
    <property type="match status" value="1"/>
</dbReference>
<dbReference type="GO" id="GO:0004038">
    <property type="term" value="F:allantoinase activity"/>
    <property type="evidence" value="ECO:0007669"/>
    <property type="project" value="TreeGrafter"/>
</dbReference>
<dbReference type="InterPro" id="IPR032466">
    <property type="entry name" value="Metal_Hydrolase"/>
</dbReference>
<evidence type="ECO:0000259" key="4">
    <source>
        <dbReference type="Pfam" id="PF01979"/>
    </source>
</evidence>
<gene>
    <name evidence="5" type="ORF">SAMN04488124_3015</name>
</gene>
<dbReference type="SUPFAM" id="SSF51338">
    <property type="entry name" value="Composite domain of metallo-dependent hydrolases"/>
    <property type="match status" value="1"/>
</dbReference>
<dbReference type="STRING" id="555875.SAMN04488124_3015"/>
<dbReference type="InterPro" id="IPR011059">
    <property type="entry name" value="Metal-dep_hydrolase_composite"/>
</dbReference>
<dbReference type="RefSeq" id="WP_089882455.1">
    <property type="nucleotide sequence ID" value="NZ_FOYS01000005.1"/>
</dbReference>
<dbReference type="AlphaFoldDB" id="A0A1I6ICY8"/>
<dbReference type="PANTHER" id="PTHR43668">
    <property type="entry name" value="ALLANTOINASE"/>
    <property type="match status" value="1"/>
</dbReference>
<dbReference type="InterPro" id="IPR006680">
    <property type="entry name" value="Amidohydro-rel"/>
</dbReference>
<dbReference type="GO" id="GO:0005737">
    <property type="term" value="C:cytoplasm"/>
    <property type="evidence" value="ECO:0007669"/>
    <property type="project" value="TreeGrafter"/>
</dbReference>
<evidence type="ECO:0000313" key="6">
    <source>
        <dbReference type="Proteomes" id="UP000243250"/>
    </source>
</evidence>
<name>A0A1I6ICY8_9EURY</name>
<sequence>MTYDLVVRGGTVVTATDSFEATVAVSDGRFAGILDADAPVEADEVVDATGLHVLPGGVDPHVHMMDPGDTDREDFPTGTGAAAAGGITTVGEHHRTDPTVLSADVLEQKRDYLTDRARVDFGLLAGGHPDNVDDIAELEEVGTLAYKSFTCEVHGVPALQSADMHRLYSEITRVGGISMVHPEDELIVNANRERIEAEGRTDGSVIPEWRSKLAEQVAVSTTLRVAKETGTPLWFAHLSHPEVVRQTTRAKEDGVRVYAETCPHYFYLTREDVESDAPYTMFTPPAREESDREEMWTLLADGHIDMVNADHAPSTREQKAAGEDDVFEAPFGIPGVETVLPLLLNGVSEGRVSLERVVDVFATGPAKITDLYPRKGAIRVGSDADFTLVDLDRTWTIRDEDIVAKCGWTPFDGLEITGRVESTYVRGSPVYEERRVVGEPGYGEFVAR</sequence>
<accession>A0A1I6ICY8</accession>
<evidence type="ECO:0000256" key="2">
    <source>
        <dbReference type="ARBA" id="ARBA00022801"/>
    </source>
</evidence>
<dbReference type="GO" id="GO:0006145">
    <property type="term" value="P:purine nucleobase catabolic process"/>
    <property type="evidence" value="ECO:0007669"/>
    <property type="project" value="TreeGrafter"/>
</dbReference>
<evidence type="ECO:0000256" key="3">
    <source>
        <dbReference type="ARBA" id="ARBA00022975"/>
    </source>
</evidence>
<dbReference type="PANTHER" id="PTHR43668:SF2">
    <property type="entry name" value="ALLANTOINASE"/>
    <property type="match status" value="1"/>
</dbReference>
<dbReference type="Proteomes" id="UP000243250">
    <property type="component" value="Unassembled WGS sequence"/>
</dbReference>
<protein>
    <submittedName>
        <fullName evidence="5">Dihydroorotase</fullName>
    </submittedName>
</protein>
<organism evidence="5 6">
    <name type="scientific">Halogeometricum limi</name>
    <dbReference type="NCBI Taxonomy" id="555875"/>
    <lineage>
        <taxon>Archaea</taxon>
        <taxon>Methanobacteriati</taxon>
        <taxon>Methanobacteriota</taxon>
        <taxon>Stenosarchaea group</taxon>
        <taxon>Halobacteria</taxon>
        <taxon>Halobacteriales</taxon>
        <taxon>Haloferacaceae</taxon>
        <taxon>Halogeometricum</taxon>
    </lineage>
</organism>
<evidence type="ECO:0000256" key="1">
    <source>
        <dbReference type="ARBA" id="ARBA00008829"/>
    </source>
</evidence>
<dbReference type="GO" id="GO:0006221">
    <property type="term" value="P:pyrimidine nucleotide biosynthetic process"/>
    <property type="evidence" value="ECO:0007669"/>
    <property type="project" value="UniProtKB-KW"/>
</dbReference>
<reference evidence="6" key="1">
    <citation type="submission" date="2016-10" db="EMBL/GenBank/DDBJ databases">
        <authorList>
            <person name="Varghese N."/>
            <person name="Submissions S."/>
        </authorList>
    </citation>
    <scope>NUCLEOTIDE SEQUENCE [LARGE SCALE GENOMIC DNA]</scope>
    <source>
        <strain evidence="6">CGMCC 1.8711</strain>
    </source>
</reference>
<comment type="similarity">
    <text evidence="1">Belongs to the metallo-dependent hydrolases superfamily. Hydantoinase/dihydropyrimidinase family.</text>
</comment>
<dbReference type="OrthoDB" id="42542at2157"/>
<dbReference type="Gene3D" id="2.30.40.10">
    <property type="entry name" value="Urease, subunit C, domain 1"/>
    <property type="match status" value="1"/>
</dbReference>
<feature type="domain" description="Amidohydrolase-related" evidence="4">
    <location>
        <begin position="53"/>
        <end position="428"/>
    </location>
</feature>
<dbReference type="SUPFAM" id="SSF51556">
    <property type="entry name" value="Metallo-dependent hydrolases"/>
    <property type="match status" value="1"/>
</dbReference>
<dbReference type="NCBIfam" id="TIGR00857">
    <property type="entry name" value="pyrC_multi"/>
    <property type="match status" value="1"/>
</dbReference>
<dbReference type="EMBL" id="FOYS01000005">
    <property type="protein sequence ID" value="SFR64220.1"/>
    <property type="molecule type" value="Genomic_DNA"/>
</dbReference>
<keyword evidence="2" id="KW-0378">Hydrolase</keyword>
<dbReference type="Gene3D" id="3.20.20.140">
    <property type="entry name" value="Metal-dependent hydrolases"/>
    <property type="match status" value="1"/>
</dbReference>